<sequence length="148" mass="17015">MNISLTPDRSETFPLPRTEPIAIHQILNLFEKGSPELLALMAEDLDFRIDHYRDETDVSWQVATGLPEMMAVLQRLSQEVFTKGTRIVELESAALSDGWFLTRFHQVFFYEVRQCECESVTFILSHEADGKLDFFRETVTNVVDTGAR</sequence>
<evidence type="ECO:0008006" key="3">
    <source>
        <dbReference type="Google" id="ProtNLM"/>
    </source>
</evidence>
<reference evidence="1" key="1">
    <citation type="submission" date="2022-04" db="EMBL/GenBank/DDBJ databases">
        <title>Roseibium sp. CAU 1639 isolated from mud.</title>
        <authorList>
            <person name="Kim W."/>
        </authorList>
    </citation>
    <scope>NUCLEOTIDE SEQUENCE</scope>
    <source>
        <strain evidence="1">CAU 1639</strain>
    </source>
</reference>
<evidence type="ECO:0000313" key="2">
    <source>
        <dbReference type="Proteomes" id="UP001431221"/>
    </source>
</evidence>
<gene>
    <name evidence="1" type="ORF">M0H32_19135</name>
</gene>
<comment type="caution">
    <text evidence="1">The sequence shown here is derived from an EMBL/GenBank/DDBJ whole genome shotgun (WGS) entry which is preliminary data.</text>
</comment>
<dbReference type="EMBL" id="JALNMJ010000014">
    <property type="protein sequence ID" value="MCK7614290.1"/>
    <property type="molecule type" value="Genomic_DNA"/>
</dbReference>
<dbReference type="RefSeq" id="WP_248156777.1">
    <property type="nucleotide sequence ID" value="NZ_JALNMJ010000014.1"/>
</dbReference>
<organism evidence="1 2">
    <name type="scientific">Roseibium sediminicola</name>
    <dbReference type="NCBI Taxonomy" id="2933272"/>
    <lineage>
        <taxon>Bacteria</taxon>
        <taxon>Pseudomonadati</taxon>
        <taxon>Pseudomonadota</taxon>
        <taxon>Alphaproteobacteria</taxon>
        <taxon>Hyphomicrobiales</taxon>
        <taxon>Stappiaceae</taxon>
        <taxon>Roseibium</taxon>
    </lineage>
</organism>
<accession>A0ABT0GZN0</accession>
<evidence type="ECO:0000313" key="1">
    <source>
        <dbReference type="EMBL" id="MCK7614290.1"/>
    </source>
</evidence>
<dbReference type="Proteomes" id="UP001431221">
    <property type="component" value="Unassembled WGS sequence"/>
</dbReference>
<proteinExistence type="predicted"/>
<name>A0ABT0GZN0_9HYPH</name>
<keyword evidence="2" id="KW-1185">Reference proteome</keyword>
<protein>
    <recommendedName>
        <fullName evidence="3">SnoaL-like domain-containing protein</fullName>
    </recommendedName>
</protein>